<reference evidence="5" key="1">
    <citation type="submission" date="2023-04" db="EMBL/GenBank/DDBJ databases">
        <title>Phytophthora fragariaefolia NBRC 109709.</title>
        <authorList>
            <person name="Ichikawa N."/>
            <person name="Sato H."/>
            <person name="Tonouchi N."/>
        </authorList>
    </citation>
    <scope>NUCLEOTIDE SEQUENCE</scope>
    <source>
        <strain evidence="5">NBRC 109709</strain>
    </source>
</reference>
<feature type="domain" description="Glycosyltransferase family 28 N-terminal" evidence="3">
    <location>
        <begin position="100"/>
        <end position="254"/>
    </location>
</feature>
<proteinExistence type="predicted"/>
<protein>
    <submittedName>
        <fullName evidence="5">Unnamed protein product</fullName>
    </submittedName>
</protein>
<sequence>MLRSISDVGSCASLSAAIESFVGNELDGLHATAIAHQTSDGHIQLEFAAEDDIDLQTPHSEASHHDVDPPNSPSQSPPSKKSSTDDSGDELLLMPPLMNICILIVGTRGDVQPFLAIALRLQEDGHRVRLATHAVYRDFVMGHGIEFYPLGGDPKELAAYMVMTGGHLIPTNIKTLTEHVPRNMQMINEIVFSTWPAVSEPDPDGGGPGVPGQPFRAQAIIANPVSYGHVHVAERLGVPLHIMFPQPWVPTMAFPHPLSNLAYTGKWQKKNYLSYKLVDMIMWQGTEGIINEFRTEVLKLHPIRNGDSGSELLLDLNIPHSFMWSPRLVPKPADWGDLYNVIGTVTLKGPATDYSPSHELEEFLGNDGGPIFVGFGSMVLADPLVTTKMIIEAAKEAGVRVLIQSSWSDMKGDLEIPSNIFFIGNCPHDWLMPRVSAVVHHGGAGTTAAGLLAGKPTFIVPFFGDQPFWGQAVVSAKVGVAPCPILQLTTEILRKAFVELGNPDLRRHAEALKDLMLEEDGAEEAVRSFYHHIPTQAMWCDLDHQRVAMQWSINDRIKLCDRCAFIVRERPENTKKKFVRYHCVDYSARGPSSLLTGVATGAIVFAHELTGGVTGVLLQPAKGLIYGGVVGAVKGAVVGVYYLIVRPVHGAMLFADRAAAGRKNAKREEGHRKLNSVFDRHIMAAIGVQNGLADTFCLAMSPNAVDTVVFARRKDRKKMLRRMKLSVRHRYCARYEAIVEAQSFESYHEPIVYSGSTPEKHTKTISSAVQPLLEDTNDSNDNAMTVNLGDALISKPDTPNVELDIKPAITLYSTRLTSAGTVKMKLGIPTESSNAINFSIIAEWEVYASYQRDQMDYGELNLIQQGTKMNKRPKSPKNLKSLNSRIPAMNVCLATIGTWDNGVKQFVAIGIKLKEQGHRVRVATNERFRTEIMARGLEFYPLAGAPESIQGFAKFVYESQNAARAALPGRLGTGAIQAFKELVYSLWPAAYGSDPHGGGTNIPGEHFRADSLLWHPLLLGHVHIAERLGIPLQCACLEPLSPTYLFPHPLSSIEDLEPTIMTLCQSNLLTYGIVDTTIWYGSIAEVLTQFRAYIGLKKRCTLPDPLVRWEVPHIYLWNSALLPKPLDWGIELSVVGHVTLGTYTGLSRRKRKQREKENRRFKWPSALSKFAFQASTPPIIYFGVSARTMSSVDLDELLRKVDAAAAFPDLQIRILFQSREVGDKQRIRYQSANVLEIPSDIPYAKIFQEEAVAGVIHWGEPDIVAESLSAGKPVGICGTHSHQQFMASVCEQAEVGLPRIDLKLSSVESLALYFKNLLEPVIRGKAKAMATTFDPEKPVCDVVRAFYANLPWEAMRCDVDPSKLARVFDPRHNIKLSLQAYVAIRDKIKVFVPYKPLRYGGSHPPSFSIRDNTVETPNDAKPRRLHDGVPQALELLEIQGTALGGRSLSCSSVLSNPGSLVATPEQIEMFWSSAEEEAVVRKATNVAYERLVKKPEHKTKREAVLRFFGFKKATQRREVEQLTCVE</sequence>
<dbReference type="FunFam" id="3.40.50.2000:FF:000163">
    <property type="entry name" value="Sterol 3-beta-glucosyltransferase"/>
    <property type="match status" value="2"/>
</dbReference>
<gene>
    <name evidence="5" type="ORF">Pfra01_001396400</name>
</gene>
<dbReference type="GO" id="GO:0005975">
    <property type="term" value="P:carbohydrate metabolic process"/>
    <property type="evidence" value="ECO:0007669"/>
    <property type="project" value="InterPro"/>
</dbReference>
<dbReference type="CDD" id="cd03784">
    <property type="entry name" value="GT1_Gtf-like"/>
    <property type="match status" value="1"/>
</dbReference>
<dbReference type="InterPro" id="IPR010610">
    <property type="entry name" value="EryCIII-like_C"/>
</dbReference>
<dbReference type="InterPro" id="IPR004276">
    <property type="entry name" value="GlycoTrans_28_N"/>
</dbReference>
<feature type="domain" description="Erythromycin biosynthesis protein CIII-like C-terminal" evidence="4">
    <location>
        <begin position="413"/>
        <end position="526"/>
    </location>
</feature>
<accession>A0A9W7CXJ2</accession>
<dbReference type="EMBL" id="BSXT01001452">
    <property type="protein sequence ID" value="GMF42527.1"/>
    <property type="molecule type" value="Genomic_DNA"/>
</dbReference>
<feature type="region of interest" description="Disordered" evidence="2">
    <location>
        <begin position="1406"/>
        <end position="1425"/>
    </location>
</feature>
<dbReference type="PANTHER" id="PTHR48050:SF13">
    <property type="entry name" value="STEROL 3-BETA-GLUCOSYLTRANSFERASE UGT80A2"/>
    <property type="match status" value="1"/>
</dbReference>
<dbReference type="SUPFAM" id="SSF53756">
    <property type="entry name" value="UDP-Glycosyltransferase/glycogen phosphorylase"/>
    <property type="match status" value="2"/>
</dbReference>
<dbReference type="InterPro" id="IPR002213">
    <property type="entry name" value="UDP_glucos_trans"/>
</dbReference>
<organism evidence="5 6">
    <name type="scientific">Phytophthora fragariaefolia</name>
    <dbReference type="NCBI Taxonomy" id="1490495"/>
    <lineage>
        <taxon>Eukaryota</taxon>
        <taxon>Sar</taxon>
        <taxon>Stramenopiles</taxon>
        <taxon>Oomycota</taxon>
        <taxon>Peronosporomycetes</taxon>
        <taxon>Peronosporales</taxon>
        <taxon>Peronosporaceae</taxon>
        <taxon>Phytophthora</taxon>
    </lineage>
</organism>
<dbReference type="Pfam" id="PF03033">
    <property type="entry name" value="Glyco_transf_28"/>
    <property type="match status" value="1"/>
</dbReference>
<dbReference type="FunFam" id="3.40.50.2000:FF:000009">
    <property type="entry name" value="Sterol 3-beta-glucosyltransferase UGT80A2"/>
    <property type="match status" value="1"/>
</dbReference>
<evidence type="ECO:0000313" key="5">
    <source>
        <dbReference type="EMBL" id="GMF42527.1"/>
    </source>
</evidence>
<comment type="caution">
    <text evidence="5">The sequence shown here is derived from an EMBL/GenBank/DDBJ whole genome shotgun (WGS) entry which is preliminary data.</text>
</comment>
<dbReference type="Proteomes" id="UP001165121">
    <property type="component" value="Unassembled WGS sequence"/>
</dbReference>
<feature type="region of interest" description="Disordered" evidence="2">
    <location>
        <begin position="57"/>
        <end position="88"/>
    </location>
</feature>
<dbReference type="OrthoDB" id="5835829at2759"/>
<dbReference type="Gene3D" id="3.40.50.2000">
    <property type="entry name" value="Glycogen Phosphorylase B"/>
    <property type="match status" value="4"/>
</dbReference>
<dbReference type="PANTHER" id="PTHR48050">
    <property type="entry name" value="STEROL 3-BETA-GLUCOSYLTRANSFERASE"/>
    <property type="match status" value="1"/>
</dbReference>
<evidence type="ECO:0000256" key="1">
    <source>
        <dbReference type="ARBA" id="ARBA00022679"/>
    </source>
</evidence>
<evidence type="ECO:0000256" key="2">
    <source>
        <dbReference type="SAM" id="MobiDB-lite"/>
    </source>
</evidence>
<dbReference type="GO" id="GO:0016906">
    <property type="term" value="F:sterol 3-beta-glucosyltransferase activity"/>
    <property type="evidence" value="ECO:0007669"/>
    <property type="project" value="UniProtKB-ARBA"/>
</dbReference>
<keyword evidence="1" id="KW-0808">Transferase</keyword>
<evidence type="ECO:0000259" key="3">
    <source>
        <dbReference type="Pfam" id="PF03033"/>
    </source>
</evidence>
<evidence type="ECO:0000259" key="4">
    <source>
        <dbReference type="Pfam" id="PF06722"/>
    </source>
</evidence>
<dbReference type="InterPro" id="IPR050426">
    <property type="entry name" value="Glycosyltransferase_28"/>
</dbReference>
<evidence type="ECO:0000313" key="6">
    <source>
        <dbReference type="Proteomes" id="UP001165121"/>
    </source>
</evidence>
<dbReference type="Pfam" id="PF06722">
    <property type="entry name" value="EryCIII-like_C"/>
    <property type="match status" value="1"/>
</dbReference>
<name>A0A9W7CXJ2_9STRA</name>
<keyword evidence="6" id="KW-1185">Reference proteome</keyword>